<reference evidence="1 2" key="1">
    <citation type="submission" date="2009-08" db="EMBL/GenBank/DDBJ databases">
        <authorList>
            <person name="Weinstock G."/>
            <person name="Sodergren E."/>
            <person name="Clifton S."/>
            <person name="Fulton L."/>
            <person name="Fulton B."/>
            <person name="Courtney L."/>
            <person name="Fronick C."/>
            <person name="Harrison M."/>
            <person name="Strong C."/>
            <person name="Farmer C."/>
            <person name="Delahaunty K."/>
            <person name="Markovic C."/>
            <person name="Hall O."/>
            <person name="Minx P."/>
            <person name="Tomlinson C."/>
            <person name="Mitreva M."/>
            <person name="Nelson J."/>
            <person name="Hou S."/>
            <person name="Wollam A."/>
            <person name="Pepin K.H."/>
            <person name="Johnson M."/>
            <person name="Bhonagiri V."/>
            <person name="Nash W.E."/>
            <person name="Warren W."/>
            <person name="Chinwalla A."/>
            <person name="Mardis E.R."/>
            <person name="Wilson R.K."/>
        </authorList>
    </citation>
    <scope>NUCLEOTIDE SEQUENCE [LARGE SCALE GENOMIC DNA]</scope>
    <source>
        <strain evidence="1 2">L1-82</strain>
    </source>
</reference>
<name>C7GHQ7_9FIRM</name>
<dbReference type="EMBL" id="ABYJ02000307">
    <property type="protein sequence ID" value="EEU98656.1"/>
    <property type="molecule type" value="Genomic_DNA"/>
</dbReference>
<sequence length="241" mass="27326">MQLTGKTEAENNLKKRIDSMNGCIPNDDLKWNQNKINVIWKKCEEFYEDYGVQVDPRLLLAIIVEEGTGSFNTSSDNKAGDGGNGPEANFEVDCEKAVDLLGGKIIAYVTFHGAFSKARAEAYDNRRAGIKDYDDILHYLNWETPRLSFISKTFISGVYADDNSWNSGVRKIYSEFAYDDAAAKYTEYVKGLEKDTFEKNARKEGIQVTTDVEFKESKNGRDSQRKLNNEYTIIGVIPDKY</sequence>
<organism evidence="1 2">
    <name type="scientific">Roseburia intestinalis L1-82</name>
    <dbReference type="NCBI Taxonomy" id="536231"/>
    <lineage>
        <taxon>Bacteria</taxon>
        <taxon>Bacillati</taxon>
        <taxon>Bacillota</taxon>
        <taxon>Clostridia</taxon>
        <taxon>Lachnospirales</taxon>
        <taxon>Lachnospiraceae</taxon>
        <taxon>Roseburia</taxon>
    </lineage>
</organism>
<dbReference type="AlphaFoldDB" id="C7GHQ7"/>
<gene>
    <name evidence="1" type="ORF">ROSINTL182_09478</name>
</gene>
<accession>C7GHQ7</accession>
<protein>
    <submittedName>
        <fullName evidence="1">Uncharacterized protein</fullName>
    </submittedName>
</protein>
<dbReference type="HOGENOM" id="CLU_1151139_0_0_9"/>
<comment type="caution">
    <text evidence="1">The sequence shown here is derived from an EMBL/GenBank/DDBJ whole genome shotgun (WGS) entry which is preliminary data.</text>
</comment>
<dbReference type="Proteomes" id="UP000004828">
    <property type="component" value="Unassembled WGS sequence"/>
</dbReference>
<evidence type="ECO:0000313" key="2">
    <source>
        <dbReference type="Proteomes" id="UP000004828"/>
    </source>
</evidence>
<proteinExistence type="predicted"/>
<evidence type="ECO:0000313" key="1">
    <source>
        <dbReference type="EMBL" id="EEU98656.1"/>
    </source>
</evidence>
<dbReference type="RefSeq" id="WP_006859532.1">
    <property type="nucleotide sequence ID" value="NZ_GG692766.1"/>
</dbReference>